<evidence type="ECO:0000313" key="1">
    <source>
        <dbReference type="EMBL" id="TYO65495.1"/>
    </source>
</evidence>
<evidence type="ECO:0000313" key="2">
    <source>
        <dbReference type="Proteomes" id="UP000324797"/>
    </source>
</evidence>
<keyword evidence="2" id="KW-1185">Reference proteome</keyword>
<gene>
    <name evidence="1" type="ORF">FXV83_16295</name>
</gene>
<organism evidence="1 2">
    <name type="scientific">Bradyrhizobium hipponense</name>
    <dbReference type="NCBI Taxonomy" id="2605638"/>
    <lineage>
        <taxon>Bacteria</taxon>
        <taxon>Pseudomonadati</taxon>
        <taxon>Pseudomonadota</taxon>
        <taxon>Alphaproteobacteria</taxon>
        <taxon>Hyphomicrobiales</taxon>
        <taxon>Nitrobacteraceae</taxon>
        <taxon>Bradyrhizobium</taxon>
    </lineage>
</organism>
<protein>
    <submittedName>
        <fullName evidence="1">Uncharacterized protein</fullName>
    </submittedName>
</protein>
<name>A0A5S4YQ44_9BRAD</name>
<proteinExistence type="predicted"/>
<dbReference type="Proteomes" id="UP000324797">
    <property type="component" value="Unassembled WGS sequence"/>
</dbReference>
<dbReference type="AlphaFoldDB" id="A0A5S4YQ44"/>
<accession>A0A5S4YQ44</accession>
<comment type="caution">
    <text evidence="1">The sequence shown here is derived from an EMBL/GenBank/DDBJ whole genome shotgun (WGS) entry which is preliminary data.</text>
</comment>
<dbReference type="EMBL" id="VSTH01000051">
    <property type="protein sequence ID" value="TYO65495.1"/>
    <property type="molecule type" value="Genomic_DNA"/>
</dbReference>
<reference evidence="1 2" key="1">
    <citation type="submission" date="2019-08" db="EMBL/GenBank/DDBJ databases">
        <title>Bradyrhizobium hipponensis sp. nov., a rhizobium isolated from a Lupinus angustifolius root nodule in Tunisia.</title>
        <authorList>
            <person name="Off K."/>
            <person name="Rejili M."/>
            <person name="Mars M."/>
            <person name="Brachmann A."/>
            <person name="Marin M."/>
        </authorList>
    </citation>
    <scope>NUCLEOTIDE SEQUENCE [LARGE SCALE GENOMIC DNA]</scope>
    <source>
        <strain evidence="2">aSej3</strain>
    </source>
</reference>
<dbReference type="RefSeq" id="WP_148740429.1">
    <property type="nucleotide sequence ID" value="NZ_VSTH01000051.1"/>
</dbReference>
<sequence length="60" mass="6667">MTEDEIAFEKLKTTLLAAIGRNRHGVRVTIESFVAAAELVKNDQAMVYEAGGQLYIKEPE</sequence>